<feature type="compositionally biased region" description="Basic and acidic residues" evidence="1">
    <location>
        <begin position="39"/>
        <end position="52"/>
    </location>
</feature>
<keyword evidence="2" id="KW-0547">Nucleotide-binding</keyword>
<reference evidence="2 3" key="1">
    <citation type="submission" date="2019-03" db="EMBL/GenBank/DDBJ databases">
        <title>Dyadobacter AR-3-6 sp. nov., isolated from arctic soil.</title>
        <authorList>
            <person name="Chaudhary D.K."/>
        </authorList>
    </citation>
    <scope>NUCLEOTIDE SEQUENCE [LARGE SCALE GENOMIC DNA]</scope>
    <source>
        <strain evidence="2 3">AR-3-6</strain>
    </source>
</reference>
<keyword evidence="2" id="KW-0347">Helicase</keyword>
<feature type="region of interest" description="Disordered" evidence="1">
    <location>
        <begin position="39"/>
        <end position="62"/>
    </location>
</feature>
<dbReference type="Gene3D" id="3.40.50.300">
    <property type="entry name" value="P-loop containing nucleotide triphosphate hydrolases"/>
    <property type="match status" value="1"/>
</dbReference>
<evidence type="ECO:0000313" key="3">
    <source>
        <dbReference type="Proteomes" id="UP000294850"/>
    </source>
</evidence>
<proteinExistence type="predicted"/>
<evidence type="ECO:0000313" key="2">
    <source>
        <dbReference type="EMBL" id="TDE10798.1"/>
    </source>
</evidence>
<keyword evidence="3" id="KW-1185">Reference proteome</keyword>
<dbReference type="InterPro" id="IPR027417">
    <property type="entry name" value="P-loop_NTPase"/>
</dbReference>
<dbReference type="GO" id="GO:0004386">
    <property type="term" value="F:helicase activity"/>
    <property type="evidence" value="ECO:0007669"/>
    <property type="project" value="UniProtKB-KW"/>
</dbReference>
<organism evidence="2 3">
    <name type="scientific">Dyadobacter psychrotolerans</name>
    <dbReference type="NCBI Taxonomy" id="2541721"/>
    <lineage>
        <taxon>Bacteria</taxon>
        <taxon>Pseudomonadati</taxon>
        <taxon>Bacteroidota</taxon>
        <taxon>Cytophagia</taxon>
        <taxon>Cytophagales</taxon>
        <taxon>Spirosomataceae</taxon>
        <taxon>Dyadobacter</taxon>
    </lineage>
</organism>
<dbReference type="EMBL" id="SMFL01000014">
    <property type="protein sequence ID" value="TDE10798.1"/>
    <property type="molecule type" value="Genomic_DNA"/>
</dbReference>
<dbReference type="Proteomes" id="UP000294850">
    <property type="component" value="Unassembled WGS sequence"/>
</dbReference>
<name>A0A4V2Z311_9BACT</name>
<evidence type="ECO:0000256" key="1">
    <source>
        <dbReference type="SAM" id="MobiDB-lite"/>
    </source>
</evidence>
<protein>
    <submittedName>
        <fullName evidence="2">DEAD/DEAH box helicase</fullName>
    </submittedName>
</protein>
<dbReference type="RefSeq" id="WP_131961528.1">
    <property type="nucleotide sequence ID" value="NZ_SMFL01000014.1"/>
</dbReference>
<keyword evidence="2" id="KW-0067">ATP-binding</keyword>
<dbReference type="SUPFAM" id="SSF52540">
    <property type="entry name" value="P-loop containing nucleoside triphosphate hydrolases"/>
    <property type="match status" value="1"/>
</dbReference>
<gene>
    <name evidence="2" type="ORF">E0F88_27380</name>
</gene>
<keyword evidence="2" id="KW-0378">Hydrolase</keyword>
<accession>A0A4V2Z311</accession>
<sequence>MENPAGESQAIEQCYRIGQKNNVMAYRMICKDTLEEKNVQEQSRKLADEHVSARGGPLDTMN</sequence>
<dbReference type="OrthoDB" id="9760715at2"/>
<dbReference type="AlphaFoldDB" id="A0A4V2Z311"/>
<comment type="caution">
    <text evidence="2">The sequence shown here is derived from an EMBL/GenBank/DDBJ whole genome shotgun (WGS) entry which is preliminary data.</text>
</comment>